<gene>
    <name evidence="6" type="ORF">SAMN02745176_00423</name>
</gene>
<dbReference type="RefSeq" id="WP_073023979.1">
    <property type="nucleotide sequence ID" value="NZ_FQZS01000003.1"/>
</dbReference>
<dbReference type="STRING" id="1122184.SAMN02745176_00423"/>
<dbReference type="InterPro" id="IPR027461">
    <property type="entry name" value="Carboxypeptidase_A_C_sf"/>
</dbReference>
<evidence type="ECO:0000259" key="5">
    <source>
        <dbReference type="Pfam" id="PF17676"/>
    </source>
</evidence>
<feature type="domain" description="LD-carboxypeptidase C-terminal" evidence="5">
    <location>
        <begin position="211"/>
        <end position="331"/>
    </location>
</feature>
<comment type="similarity">
    <text evidence="1">Belongs to the peptidase S66 family.</text>
</comment>
<dbReference type="InterPro" id="IPR027478">
    <property type="entry name" value="LdcA_N"/>
</dbReference>
<dbReference type="InterPro" id="IPR029062">
    <property type="entry name" value="Class_I_gatase-like"/>
</dbReference>
<dbReference type="InterPro" id="IPR040449">
    <property type="entry name" value="Peptidase_S66_N"/>
</dbReference>
<dbReference type="InterPro" id="IPR003507">
    <property type="entry name" value="S66_fam"/>
</dbReference>
<dbReference type="PANTHER" id="PTHR30237:SF4">
    <property type="entry name" value="LD-CARBOXYPEPTIDASE C-TERMINAL DOMAIN-CONTAINING PROTEIN"/>
    <property type="match status" value="1"/>
</dbReference>
<evidence type="ECO:0000313" key="6">
    <source>
        <dbReference type="EMBL" id="SHI47082.1"/>
    </source>
</evidence>
<evidence type="ECO:0000256" key="2">
    <source>
        <dbReference type="ARBA" id="ARBA00022801"/>
    </source>
</evidence>
<dbReference type="GO" id="GO:0004180">
    <property type="term" value="F:carboxypeptidase activity"/>
    <property type="evidence" value="ECO:0007669"/>
    <property type="project" value="UniProtKB-KW"/>
</dbReference>
<keyword evidence="7" id="KW-1185">Reference proteome</keyword>
<keyword evidence="2" id="KW-0378">Hydrolase</keyword>
<feature type="active site" description="Charge relay system" evidence="3">
    <location>
        <position position="245"/>
    </location>
</feature>
<dbReference type="OrthoDB" id="9807329at2"/>
<dbReference type="PIRSF" id="PIRSF028757">
    <property type="entry name" value="LD-carboxypeptidase"/>
    <property type="match status" value="1"/>
</dbReference>
<dbReference type="Pfam" id="PF17676">
    <property type="entry name" value="Peptidase_S66C"/>
    <property type="match status" value="1"/>
</dbReference>
<reference evidence="6 7" key="1">
    <citation type="submission" date="2016-11" db="EMBL/GenBank/DDBJ databases">
        <authorList>
            <person name="Jaros S."/>
            <person name="Januszkiewicz K."/>
            <person name="Wedrychowicz H."/>
        </authorList>
    </citation>
    <scope>NUCLEOTIDE SEQUENCE [LARGE SCALE GENOMIC DNA]</scope>
    <source>
        <strain evidence="6 7">DSM 19022</strain>
    </source>
</reference>
<dbReference type="SUPFAM" id="SSF52317">
    <property type="entry name" value="Class I glutamine amidotransferase-like"/>
    <property type="match status" value="1"/>
</dbReference>
<dbReference type="InterPro" id="IPR040921">
    <property type="entry name" value="Peptidase_S66C"/>
</dbReference>
<proteinExistence type="inferred from homology"/>
<dbReference type="PANTHER" id="PTHR30237">
    <property type="entry name" value="MURAMOYLTETRAPEPTIDE CARBOXYPEPTIDASE"/>
    <property type="match status" value="1"/>
</dbReference>
<dbReference type="Gene3D" id="3.40.50.10740">
    <property type="entry name" value="Class I glutamine amidotransferase-like"/>
    <property type="match status" value="1"/>
</dbReference>
<feature type="domain" description="LD-carboxypeptidase N-terminal" evidence="4">
    <location>
        <begin position="16"/>
        <end position="137"/>
    </location>
</feature>
<keyword evidence="6" id="KW-0645">Protease</keyword>
<accession>A0A1M6BEB9</accession>
<dbReference type="CDD" id="cd07062">
    <property type="entry name" value="Peptidase_S66_mccF_like"/>
    <property type="match status" value="1"/>
</dbReference>
<dbReference type="EMBL" id="FQZS01000003">
    <property type="protein sequence ID" value="SHI47082.1"/>
    <property type="molecule type" value="Genomic_DNA"/>
</dbReference>
<evidence type="ECO:0000259" key="4">
    <source>
        <dbReference type="Pfam" id="PF02016"/>
    </source>
</evidence>
<organism evidence="6 7">
    <name type="scientific">Lutispora thermophila DSM 19022</name>
    <dbReference type="NCBI Taxonomy" id="1122184"/>
    <lineage>
        <taxon>Bacteria</taxon>
        <taxon>Bacillati</taxon>
        <taxon>Bacillota</taxon>
        <taxon>Clostridia</taxon>
        <taxon>Lutisporales</taxon>
        <taxon>Lutisporaceae</taxon>
        <taxon>Lutispora</taxon>
    </lineage>
</organism>
<sequence>MLRLTKPQKLNKGDKVATVSLSWGGAGDTELRWRYELGKKRLEDEFGLVVVEMSNTLKGSKYIYNHPEKRAEDLMDAFSDPSIKAIFSCIGGDDSVRMLPYIDFDIIRNNPKIFIGYSDSTITHFICLKAGITSFYGPSILAEFAENIKIFDYTKHWVRKTLFDNSIIGAIPPAEMWTGERIEWLEENKNMAKTMKKNQGYEFIQGEGKVRGPLIGGCIEVMEMMKGTLLWPSLDVFEDAILFFETSEDMPEPVYIEYWLRNYGSQGIFQKAKGIIWGKPYQEKYYEEYKEVIKKVVVNELGLKHIPIIYNMSFGHNEPMMTLPYGVLAEIDCNNKTFTILESGVI</sequence>
<evidence type="ECO:0000256" key="1">
    <source>
        <dbReference type="ARBA" id="ARBA00010233"/>
    </source>
</evidence>
<evidence type="ECO:0000313" key="7">
    <source>
        <dbReference type="Proteomes" id="UP000184442"/>
    </source>
</evidence>
<dbReference type="AlphaFoldDB" id="A0A1M6BEB9"/>
<feature type="active site" description="Charge relay system" evidence="3">
    <location>
        <position position="316"/>
    </location>
</feature>
<evidence type="ECO:0000256" key="3">
    <source>
        <dbReference type="PIRSR" id="PIRSR028757-1"/>
    </source>
</evidence>
<dbReference type="Proteomes" id="UP000184442">
    <property type="component" value="Unassembled WGS sequence"/>
</dbReference>
<name>A0A1M6BEB9_9FIRM</name>
<feature type="active site" description="Nucleophile" evidence="3">
    <location>
        <position position="118"/>
    </location>
</feature>
<keyword evidence="6" id="KW-0121">Carboxypeptidase</keyword>
<dbReference type="SUPFAM" id="SSF141986">
    <property type="entry name" value="LD-carboxypeptidase A C-terminal domain-like"/>
    <property type="match status" value="1"/>
</dbReference>
<dbReference type="Pfam" id="PF02016">
    <property type="entry name" value="Peptidase_S66"/>
    <property type="match status" value="1"/>
</dbReference>
<dbReference type="Gene3D" id="3.50.30.60">
    <property type="entry name" value="LD-carboxypeptidase A C-terminal domain-like"/>
    <property type="match status" value="1"/>
</dbReference>
<protein>
    <submittedName>
        <fullName evidence="6">Muramoyltetrapeptide carboxypeptidase LdcA (Peptidoglycan recycling)</fullName>
    </submittedName>
</protein>